<reference evidence="1 2" key="1">
    <citation type="submission" date="2019-12" db="EMBL/GenBank/DDBJ databases">
        <authorList>
            <person name="Yuan C.-G."/>
        </authorList>
    </citation>
    <scope>NUCLEOTIDE SEQUENCE [LARGE SCALE GENOMIC DNA]</scope>
    <source>
        <strain evidence="1 2">KCTC 23863</strain>
    </source>
</reference>
<accession>A0A7X3MW53</accession>
<dbReference type="OrthoDB" id="9788689at2"/>
<dbReference type="Gene3D" id="3.40.800.10">
    <property type="entry name" value="Ureohydrolase domain"/>
    <property type="match status" value="1"/>
</dbReference>
<sequence length="66" mass="7168">MAGCFEIFDRLNRTLIQGLATKGRIVGMDIVEITPSRDFNDLTVIAASGIINIPIGAVVRAGYFQK</sequence>
<dbReference type="InterPro" id="IPR006035">
    <property type="entry name" value="Ureohydrolase"/>
</dbReference>
<evidence type="ECO:0000313" key="1">
    <source>
        <dbReference type="EMBL" id="MXQ14143.1"/>
    </source>
</evidence>
<comment type="caution">
    <text evidence="1">The sequence shown here is derived from an EMBL/GenBank/DDBJ whole genome shotgun (WGS) entry which is preliminary data.</text>
</comment>
<dbReference type="Proteomes" id="UP000436483">
    <property type="component" value="Unassembled WGS sequence"/>
</dbReference>
<dbReference type="GO" id="GO:0016813">
    <property type="term" value="F:hydrolase activity, acting on carbon-nitrogen (but not peptide) bonds, in linear amidines"/>
    <property type="evidence" value="ECO:0007669"/>
    <property type="project" value="UniProtKB-ARBA"/>
</dbReference>
<proteinExistence type="predicted"/>
<organism evidence="1 2">
    <name type="scientific">Microvirga makkahensis</name>
    <dbReference type="NCBI Taxonomy" id="1128670"/>
    <lineage>
        <taxon>Bacteria</taxon>
        <taxon>Pseudomonadati</taxon>
        <taxon>Pseudomonadota</taxon>
        <taxon>Alphaproteobacteria</taxon>
        <taxon>Hyphomicrobiales</taxon>
        <taxon>Methylobacteriaceae</taxon>
        <taxon>Microvirga</taxon>
    </lineage>
</organism>
<dbReference type="InterPro" id="IPR023696">
    <property type="entry name" value="Ureohydrolase_dom_sf"/>
</dbReference>
<protein>
    <submittedName>
        <fullName evidence="1">Uncharacterized protein</fullName>
    </submittedName>
</protein>
<evidence type="ECO:0000313" key="2">
    <source>
        <dbReference type="Proteomes" id="UP000436483"/>
    </source>
</evidence>
<name>A0A7X3MW53_9HYPH</name>
<dbReference type="EMBL" id="WURB01000027">
    <property type="protein sequence ID" value="MXQ14143.1"/>
    <property type="molecule type" value="Genomic_DNA"/>
</dbReference>
<dbReference type="Pfam" id="PF00491">
    <property type="entry name" value="Arginase"/>
    <property type="match status" value="1"/>
</dbReference>
<reference evidence="1 2" key="2">
    <citation type="submission" date="2020-01" db="EMBL/GenBank/DDBJ databases">
        <title>Microvirga sp. nov., an arsenate reduction bacterium isolated from Tibet hotspring sediments.</title>
        <authorList>
            <person name="Xian W.-D."/>
            <person name="Li W.-J."/>
        </authorList>
    </citation>
    <scope>NUCLEOTIDE SEQUENCE [LARGE SCALE GENOMIC DNA]</scope>
    <source>
        <strain evidence="1 2">KCTC 23863</strain>
    </source>
</reference>
<keyword evidence="2" id="KW-1185">Reference proteome</keyword>
<dbReference type="AlphaFoldDB" id="A0A7X3MW53"/>
<dbReference type="GO" id="GO:0046872">
    <property type="term" value="F:metal ion binding"/>
    <property type="evidence" value="ECO:0007669"/>
    <property type="project" value="InterPro"/>
</dbReference>
<dbReference type="SUPFAM" id="SSF52768">
    <property type="entry name" value="Arginase/deacetylase"/>
    <property type="match status" value="1"/>
</dbReference>
<gene>
    <name evidence="1" type="ORF">GR328_22325</name>
</gene>